<dbReference type="Proteomes" id="UP000095038">
    <property type="component" value="Unassembled WGS sequence"/>
</dbReference>
<feature type="domain" description="6-phosphofructo-2-kinase" evidence="3">
    <location>
        <begin position="3"/>
        <end position="207"/>
    </location>
</feature>
<dbReference type="GO" id="GO:0003873">
    <property type="term" value="F:6-phosphofructo-2-kinase activity"/>
    <property type="evidence" value="ECO:0007669"/>
    <property type="project" value="InterPro"/>
</dbReference>
<dbReference type="GO" id="GO:0005524">
    <property type="term" value="F:ATP binding"/>
    <property type="evidence" value="ECO:0007669"/>
    <property type="project" value="UniProtKB-KW"/>
</dbReference>
<feature type="non-terminal residue" evidence="4">
    <location>
        <position position="210"/>
    </location>
</feature>
<dbReference type="PANTHER" id="PTHR10606:SF32">
    <property type="entry name" value="6-PHOSPHOFRUCTO-2-KINASE 1"/>
    <property type="match status" value="1"/>
</dbReference>
<evidence type="ECO:0000259" key="3">
    <source>
        <dbReference type="Pfam" id="PF01591"/>
    </source>
</evidence>
<evidence type="ECO:0000313" key="4">
    <source>
        <dbReference type="EMBL" id="ODV61409.1"/>
    </source>
</evidence>
<organism evidence="4 5">
    <name type="scientific">Ascoidea rubescens DSM 1968</name>
    <dbReference type="NCBI Taxonomy" id="1344418"/>
    <lineage>
        <taxon>Eukaryota</taxon>
        <taxon>Fungi</taxon>
        <taxon>Dikarya</taxon>
        <taxon>Ascomycota</taxon>
        <taxon>Saccharomycotina</taxon>
        <taxon>Saccharomycetes</taxon>
        <taxon>Ascoideaceae</taxon>
        <taxon>Ascoidea</taxon>
    </lineage>
</organism>
<dbReference type="GO" id="GO:0005829">
    <property type="term" value="C:cytosol"/>
    <property type="evidence" value="ECO:0007669"/>
    <property type="project" value="TreeGrafter"/>
</dbReference>
<reference evidence="5" key="1">
    <citation type="submission" date="2016-05" db="EMBL/GenBank/DDBJ databases">
        <title>Comparative genomics of biotechnologically important yeasts.</title>
        <authorList>
            <consortium name="DOE Joint Genome Institute"/>
            <person name="Riley R."/>
            <person name="Haridas S."/>
            <person name="Wolfe K.H."/>
            <person name="Lopes M.R."/>
            <person name="Hittinger C.T."/>
            <person name="Goker M."/>
            <person name="Salamov A."/>
            <person name="Wisecaver J."/>
            <person name="Long T.M."/>
            <person name="Aerts A.L."/>
            <person name="Barry K."/>
            <person name="Choi C."/>
            <person name="Clum A."/>
            <person name="Coughlan A.Y."/>
            <person name="Deshpande S."/>
            <person name="Douglass A.P."/>
            <person name="Hanson S.J."/>
            <person name="Klenk H.-P."/>
            <person name="Labutti K."/>
            <person name="Lapidus A."/>
            <person name="Lindquist E."/>
            <person name="Lipzen A."/>
            <person name="Meier-Kolthoff J.P."/>
            <person name="Ohm R.A."/>
            <person name="Otillar R.P."/>
            <person name="Pangilinan J."/>
            <person name="Peng Y."/>
            <person name="Rokas A."/>
            <person name="Rosa C.A."/>
            <person name="Scheuner C."/>
            <person name="Sibirny A.A."/>
            <person name="Slot J.C."/>
            <person name="Stielow J.B."/>
            <person name="Sun H."/>
            <person name="Kurtzman C.P."/>
            <person name="Blackwell M."/>
            <person name="Grigoriev I.V."/>
            <person name="Jeffries T.W."/>
        </authorList>
    </citation>
    <scope>NUCLEOTIDE SEQUENCE [LARGE SCALE GENOMIC DNA]</scope>
    <source>
        <strain evidence="5">DSM 1968</strain>
    </source>
</reference>
<dbReference type="EMBL" id="KV454479">
    <property type="protein sequence ID" value="ODV61409.1"/>
    <property type="molecule type" value="Genomic_DNA"/>
</dbReference>
<keyword evidence="4" id="KW-0378">Hydrolase</keyword>
<gene>
    <name evidence="4" type="ORF">ASCRUDRAFT_16398</name>
</gene>
<sequence length="210" mass="24039">SNSNSKYLIILVGLPACGKSTFGKRLKQDLEKNANLNVGIFNAGNVRRNFLNSSNVNQNANYFDFNNSETSNQREFFAKIALDNCLSSLIFNQIDIGLLDATNSTFKRRNNLFNSIQSKLALFPSLRKNLNVLLIDIKTSSLKNWKFNIELKLTSSPDYLNNNINHKDALIDFIKRTKNYLSAFQPVEPTEIKKYNWNYILIDNSGDSYY</sequence>
<evidence type="ECO:0000256" key="1">
    <source>
        <dbReference type="ARBA" id="ARBA00022741"/>
    </source>
</evidence>
<dbReference type="FunCoup" id="A0A1D2VIG1">
    <property type="interactions" value="66"/>
</dbReference>
<name>A0A1D2VIG1_9ASCO</name>
<dbReference type="InterPro" id="IPR013079">
    <property type="entry name" value="6Phosfructo_kin"/>
</dbReference>
<keyword evidence="5" id="KW-1185">Reference proteome</keyword>
<proteinExistence type="predicted"/>
<dbReference type="RefSeq" id="XP_020047716.1">
    <property type="nucleotide sequence ID" value="XM_020189416.1"/>
</dbReference>
<dbReference type="InterPro" id="IPR003094">
    <property type="entry name" value="6Pfruct_kin"/>
</dbReference>
<evidence type="ECO:0000256" key="2">
    <source>
        <dbReference type="ARBA" id="ARBA00022840"/>
    </source>
</evidence>
<keyword evidence="1" id="KW-0547">Nucleotide-binding</keyword>
<dbReference type="InterPro" id="IPR027417">
    <property type="entry name" value="P-loop_NTPase"/>
</dbReference>
<dbReference type="PIRSF" id="PIRSF000709">
    <property type="entry name" value="6PFK_2-Ptase"/>
    <property type="match status" value="1"/>
</dbReference>
<dbReference type="Gene3D" id="3.40.50.300">
    <property type="entry name" value="P-loop containing nucleotide triphosphate hydrolases"/>
    <property type="match status" value="1"/>
</dbReference>
<dbReference type="GO" id="GO:0006000">
    <property type="term" value="P:fructose metabolic process"/>
    <property type="evidence" value="ECO:0007669"/>
    <property type="project" value="InterPro"/>
</dbReference>
<dbReference type="STRING" id="1344418.A0A1D2VIG1"/>
<feature type="non-terminal residue" evidence="4">
    <location>
        <position position="1"/>
    </location>
</feature>
<keyword evidence="2" id="KW-0067">ATP-binding</keyword>
<dbReference type="GO" id="GO:0006003">
    <property type="term" value="P:fructose 2,6-bisphosphate metabolic process"/>
    <property type="evidence" value="ECO:0007669"/>
    <property type="project" value="InterPro"/>
</dbReference>
<dbReference type="PANTHER" id="PTHR10606">
    <property type="entry name" value="6-PHOSPHOFRUCTO-2-KINASE/FRUCTOSE-2,6-BISPHOSPHATASE"/>
    <property type="match status" value="1"/>
</dbReference>
<dbReference type="InParanoid" id="A0A1D2VIG1"/>
<dbReference type="GO" id="GO:0016787">
    <property type="term" value="F:hydrolase activity"/>
    <property type="evidence" value="ECO:0007669"/>
    <property type="project" value="UniProtKB-KW"/>
</dbReference>
<evidence type="ECO:0000313" key="5">
    <source>
        <dbReference type="Proteomes" id="UP000095038"/>
    </source>
</evidence>
<protein>
    <submittedName>
        <fullName evidence="4">p-loop containing nucleoside triphosphate hydrolase protein</fullName>
    </submittedName>
</protein>
<accession>A0A1D2VIG1</accession>
<dbReference type="Pfam" id="PF01591">
    <property type="entry name" value="6PF2K"/>
    <property type="match status" value="1"/>
</dbReference>
<dbReference type="OrthoDB" id="267323at2759"/>
<dbReference type="AlphaFoldDB" id="A0A1D2VIG1"/>
<dbReference type="GeneID" id="30963052"/>
<dbReference type="SUPFAM" id="SSF52540">
    <property type="entry name" value="P-loop containing nucleoside triphosphate hydrolases"/>
    <property type="match status" value="1"/>
</dbReference>